<name>A0ACB1AM49_MELEN</name>
<sequence>MVSDPKCYNPKIVRHLNMRAHNQTSAELFRDRTLRQAIQQGSFQQRSSLGAGTSHGGRIGGAGKAPFSSGKYACMSIDQGSDEDDYSSLYFQNDQNIGI</sequence>
<proteinExistence type="predicted"/>
<dbReference type="Proteomes" id="UP001497535">
    <property type="component" value="Unassembled WGS sequence"/>
</dbReference>
<protein>
    <submittedName>
        <fullName evidence="1">Uncharacterized protein</fullName>
    </submittedName>
</protein>
<evidence type="ECO:0000313" key="2">
    <source>
        <dbReference type="Proteomes" id="UP001497535"/>
    </source>
</evidence>
<organism evidence="1 2">
    <name type="scientific">Meloidogyne enterolobii</name>
    <name type="common">Root-knot nematode worm</name>
    <name type="synonym">Meloidogyne mayaguensis</name>
    <dbReference type="NCBI Taxonomy" id="390850"/>
    <lineage>
        <taxon>Eukaryota</taxon>
        <taxon>Metazoa</taxon>
        <taxon>Ecdysozoa</taxon>
        <taxon>Nematoda</taxon>
        <taxon>Chromadorea</taxon>
        <taxon>Rhabditida</taxon>
        <taxon>Tylenchina</taxon>
        <taxon>Tylenchomorpha</taxon>
        <taxon>Tylenchoidea</taxon>
        <taxon>Meloidogynidae</taxon>
        <taxon>Meloidogyninae</taxon>
        <taxon>Meloidogyne</taxon>
    </lineage>
</organism>
<evidence type="ECO:0000313" key="1">
    <source>
        <dbReference type="EMBL" id="CAK5094328.1"/>
    </source>
</evidence>
<gene>
    <name evidence="1" type="ORF">MENTE1834_LOCUS40652</name>
</gene>
<reference evidence="1" key="1">
    <citation type="submission" date="2023-11" db="EMBL/GenBank/DDBJ databases">
        <authorList>
            <person name="Poullet M."/>
        </authorList>
    </citation>
    <scope>NUCLEOTIDE SEQUENCE</scope>
    <source>
        <strain evidence="1">E1834</strain>
    </source>
</reference>
<keyword evidence="2" id="KW-1185">Reference proteome</keyword>
<accession>A0ACB1AM49</accession>
<comment type="caution">
    <text evidence="1">The sequence shown here is derived from an EMBL/GenBank/DDBJ whole genome shotgun (WGS) entry which is preliminary data.</text>
</comment>
<dbReference type="EMBL" id="CAVMJV010000097">
    <property type="protein sequence ID" value="CAK5094328.1"/>
    <property type="molecule type" value="Genomic_DNA"/>
</dbReference>